<dbReference type="InterPro" id="IPR024919">
    <property type="entry name" value="EcfT"/>
</dbReference>
<dbReference type="InterPro" id="IPR003339">
    <property type="entry name" value="ABC/ECF_trnsptr_transmembrane"/>
</dbReference>
<dbReference type="Proteomes" id="UP001145109">
    <property type="component" value="Unassembled WGS sequence"/>
</dbReference>
<name>A0A174A9Z6_9FIRM</name>
<feature type="transmembrane region" description="Helical" evidence="9">
    <location>
        <begin position="65"/>
        <end position="88"/>
    </location>
</feature>
<accession>A0A174A9Z6</accession>
<evidence type="ECO:0000256" key="3">
    <source>
        <dbReference type="ARBA" id="ARBA00014042"/>
    </source>
</evidence>
<dbReference type="Proteomes" id="UP000095727">
    <property type="component" value="Unassembled WGS sequence"/>
</dbReference>
<dbReference type="EMBL" id="CYZK01000004">
    <property type="protein sequence ID" value="CUN85177.1"/>
    <property type="molecule type" value="Genomic_DNA"/>
</dbReference>
<dbReference type="GO" id="GO:0022857">
    <property type="term" value="F:transmembrane transporter activity"/>
    <property type="evidence" value="ECO:0007669"/>
    <property type="project" value="UniProtKB-UniRule"/>
</dbReference>
<evidence type="ECO:0000256" key="7">
    <source>
        <dbReference type="ARBA" id="ARBA00022989"/>
    </source>
</evidence>
<evidence type="ECO:0000256" key="2">
    <source>
        <dbReference type="ARBA" id="ARBA00005660"/>
    </source>
</evidence>
<proteinExistence type="inferred from homology"/>
<dbReference type="RefSeq" id="WP_055156067.1">
    <property type="nucleotide sequence ID" value="NZ_BSCI01000008.1"/>
</dbReference>
<dbReference type="EMBL" id="QRXJ01000005">
    <property type="protein sequence ID" value="RGT91216.1"/>
    <property type="molecule type" value="Genomic_DNA"/>
</dbReference>
<evidence type="ECO:0000313" key="14">
    <source>
        <dbReference type="EMBL" id="RGT91216.1"/>
    </source>
</evidence>
<dbReference type="Proteomes" id="UP000283360">
    <property type="component" value="Unassembled WGS sequence"/>
</dbReference>
<dbReference type="OrthoDB" id="8075495at2"/>
<evidence type="ECO:0000256" key="1">
    <source>
        <dbReference type="ARBA" id="ARBA00004651"/>
    </source>
</evidence>
<keyword evidence="7 9" id="KW-1133">Transmembrane helix</keyword>
<evidence type="ECO:0000313" key="12">
    <source>
        <dbReference type="EMBL" id="GLG87058.1"/>
    </source>
</evidence>
<evidence type="ECO:0000313" key="15">
    <source>
        <dbReference type="Proteomes" id="UP000095362"/>
    </source>
</evidence>
<evidence type="ECO:0000256" key="8">
    <source>
        <dbReference type="ARBA" id="ARBA00023136"/>
    </source>
</evidence>
<dbReference type="EMBL" id="CYXR01000006">
    <property type="protein sequence ID" value="CUM84919.1"/>
    <property type="molecule type" value="Genomic_DNA"/>
</dbReference>
<gene>
    <name evidence="11" type="primary">ecfT_2</name>
    <name evidence="9 10" type="synonym">ecfT</name>
    <name evidence="12" type="ORF">comes_16030</name>
    <name evidence="14" type="ORF">DWX03_04835</name>
    <name evidence="11" type="ORF">ERS852481_00935</name>
    <name evidence="10" type="ORF">ERS852574_01106</name>
    <name evidence="13" type="ORF">HUU93_10995</name>
</gene>
<dbReference type="Proteomes" id="UP000554488">
    <property type="component" value="Unassembled WGS sequence"/>
</dbReference>
<feature type="transmembrane region" description="Helical" evidence="9">
    <location>
        <begin position="109"/>
        <end position="130"/>
    </location>
</feature>
<keyword evidence="8 9" id="KW-0472">Membrane</keyword>
<reference evidence="13 18" key="4">
    <citation type="submission" date="2020-07" db="EMBL/GenBank/DDBJ databases">
        <title>Bacterial metabolism rescues the inhibition of intestinal drug absorption by food and drug additives.</title>
        <authorList>
            <person name="Zou L."/>
            <person name="Spanogiannopoulos P."/>
            <person name="Chien H.-C."/>
            <person name="Pieper L.M."/>
            <person name="Cai W."/>
            <person name="Khuri N."/>
            <person name="Pottel J."/>
            <person name="Vora B."/>
            <person name="Ni Z."/>
            <person name="Tsakalozou E."/>
            <person name="Zhang W."/>
            <person name="Shoichet B.K."/>
            <person name="Giacomini K.M."/>
            <person name="Turnbaugh P.J."/>
        </authorList>
    </citation>
    <scope>NUCLEOTIDE SEQUENCE [LARGE SCALE GENOMIC DNA]</scope>
    <source>
        <strain evidence="13 18">F22</strain>
    </source>
</reference>
<reference evidence="12" key="6">
    <citation type="submission" date="2022-11" db="EMBL/GenBank/DDBJ databases">
        <title>Draft genome sequence of Coprococcus comes strain 31264.</title>
        <authorList>
            <person name="Hisatomi A."/>
            <person name="Ohkuma M."/>
            <person name="Sakamoto M."/>
        </authorList>
    </citation>
    <scope>NUCLEOTIDE SEQUENCE</scope>
    <source>
        <strain evidence="12">JCM 31264</strain>
    </source>
</reference>
<comment type="subunit">
    <text evidence="9">Forms a stable energy-coupling factor (ECF) transporter complex composed of 2 membrane-embedded substrate-binding proteins (S component), 2 ATP-binding proteins (A component) and 2 transmembrane proteins (T component).</text>
</comment>
<evidence type="ECO:0000313" key="13">
    <source>
        <dbReference type="EMBL" id="NUN87109.1"/>
    </source>
</evidence>
<evidence type="ECO:0000313" key="18">
    <source>
        <dbReference type="Proteomes" id="UP000554488"/>
    </source>
</evidence>
<evidence type="ECO:0000313" key="17">
    <source>
        <dbReference type="Proteomes" id="UP000283360"/>
    </source>
</evidence>
<evidence type="ECO:0000313" key="11">
    <source>
        <dbReference type="EMBL" id="CUN85177.1"/>
    </source>
</evidence>
<dbReference type="EMBL" id="JABWDC010000043">
    <property type="protein sequence ID" value="NUN87109.1"/>
    <property type="molecule type" value="Genomic_DNA"/>
</dbReference>
<reference evidence="12" key="5">
    <citation type="submission" date="2022-09" db="EMBL/GenBank/DDBJ databases">
        <title>Draft genome sequence of Coprococcus comes strain 31264.</title>
        <authorList>
            <person name="Atsushi H."/>
            <person name="Moriya O."/>
            <person name="Mitsuo S."/>
        </authorList>
    </citation>
    <scope>NUCLEOTIDE SEQUENCE</scope>
    <source>
        <strain evidence="12">JCM 31264</strain>
    </source>
</reference>
<evidence type="ECO:0000256" key="9">
    <source>
        <dbReference type="HAMAP-Rule" id="MF_01461"/>
    </source>
</evidence>
<dbReference type="Proteomes" id="UP000095362">
    <property type="component" value="Unassembled WGS sequence"/>
</dbReference>
<sequence>MIRDITIGQYYPADSRIHKLDPRVKIVCTLLYLISLFTFKSILGYVLATVFLFGCIKLAKVPFKFIVRGLKPIIILLLITVCFNLFLTPGGKTLVHVGFIKITEYGLSTAVYMAIRLIYLIMGSSLMTLTTTPNSLTDGLEKLLHPLNKLHVPVHEISMMMSIALRFIPILLEETDKIMKAQIARGADMESGNLIQKAKAMIPILVPLFVSAFRRANDLAMAMEARCYRGGNGRTKMKPLIYKSADHMAYLITILYVVIAFVVGRYVPFKLWIF</sequence>
<evidence type="ECO:0000256" key="5">
    <source>
        <dbReference type="ARBA" id="ARBA00022475"/>
    </source>
</evidence>
<feature type="transmembrane region" description="Helical" evidence="9">
    <location>
        <begin position="26"/>
        <end position="53"/>
    </location>
</feature>
<comment type="subcellular location">
    <subcellularLocation>
        <location evidence="1 9">Cell membrane</location>
        <topology evidence="1 9">Multi-pass membrane protein</topology>
    </subcellularLocation>
</comment>
<dbReference type="AlphaFoldDB" id="A0A174A9Z6"/>
<reference evidence="13 18" key="3">
    <citation type="submission" date="2020-04" db="EMBL/GenBank/DDBJ databases">
        <authorList>
            <person name="Pieper L."/>
        </authorList>
    </citation>
    <scope>NUCLEOTIDE SEQUENCE [LARGE SCALE GENOMIC DNA]</scope>
    <source>
        <strain evidence="13 18">F22</strain>
    </source>
</reference>
<keyword evidence="6 9" id="KW-0812">Transmembrane</keyword>
<organism evidence="11 15">
    <name type="scientific">Coprococcus comes</name>
    <dbReference type="NCBI Taxonomy" id="410072"/>
    <lineage>
        <taxon>Bacteria</taxon>
        <taxon>Bacillati</taxon>
        <taxon>Bacillota</taxon>
        <taxon>Clostridia</taxon>
        <taxon>Lachnospirales</taxon>
        <taxon>Lachnospiraceae</taxon>
        <taxon>Coprococcus</taxon>
    </lineage>
</organism>
<feature type="transmembrane region" description="Helical" evidence="9">
    <location>
        <begin position="150"/>
        <end position="172"/>
    </location>
</feature>
<keyword evidence="5 9" id="KW-1003">Cell membrane</keyword>
<dbReference type="CDD" id="cd16914">
    <property type="entry name" value="EcfT"/>
    <property type="match status" value="1"/>
</dbReference>
<dbReference type="STRING" id="410072.ERS852525_01288"/>
<protein>
    <recommendedName>
        <fullName evidence="3 9">Energy-coupling factor transporter transmembrane protein EcfT</fullName>
        <shortName evidence="9">ECF transporter T component EcfT</shortName>
    </recommendedName>
</protein>
<reference evidence="14 17" key="2">
    <citation type="submission" date="2018-08" db="EMBL/GenBank/DDBJ databases">
        <title>A genome reference for cultivated species of the human gut microbiota.</title>
        <authorList>
            <person name="Zou Y."/>
            <person name="Xue W."/>
            <person name="Luo G."/>
        </authorList>
    </citation>
    <scope>NUCLEOTIDE SEQUENCE [LARGE SCALE GENOMIC DNA]</scope>
    <source>
        <strain evidence="14 17">AF18-12LB</strain>
    </source>
</reference>
<comment type="function">
    <text evidence="9">Transmembrane (T) component of an energy-coupling factor (ECF) ABC-transporter complex. Unlike classic ABC transporters this ECF transporter provides the energy necessary to transport a number of different substrates.</text>
</comment>
<feature type="transmembrane region" description="Helical" evidence="9">
    <location>
        <begin position="248"/>
        <end position="267"/>
    </location>
</feature>
<dbReference type="PaxDb" id="410072-ERS852525_01288"/>
<comment type="similarity">
    <text evidence="2 9">Belongs to the energy-coupling factor EcfT family.</text>
</comment>
<dbReference type="HAMAP" id="MF_01461">
    <property type="entry name" value="EcfT"/>
    <property type="match status" value="1"/>
</dbReference>
<keyword evidence="4 9" id="KW-0813">Transport</keyword>
<dbReference type="PANTHER" id="PTHR33514:SF13">
    <property type="entry name" value="PROTEIN ABCI12, CHLOROPLASTIC"/>
    <property type="match status" value="1"/>
</dbReference>
<keyword evidence="17" id="KW-1185">Reference proteome</keyword>
<dbReference type="PANTHER" id="PTHR33514">
    <property type="entry name" value="PROTEIN ABCI12, CHLOROPLASTIC"/>
    <property type="match status" value="1"/>
</dbReference>
<evidence type="ECO:0000313" key="10">
    <source>
        <dbReference type="EMBL" id="CUM84919.1"/>
    </source>
</evidence>
<reference evidence="15 16" key="1">
    <citation type="submission" date="2015-09" db="EMBL/GenBank/DDBJ databases">
        <authorList>
            <consortium name="Pathogen Informatics"/>
        </authorList>
    </citation>
    <scope>NUCLEOTIDE SEQUENCE [LARGE SCALE GENOMIC DNA]</scope>
    <source>
        <strain evidence="11 15">2789STDY5834866</strain>
        <strain evidence="10 16">2789STDY5834962</strain>
    </source>
</reference>
<dbReference type="GO" id="GO:0005886">
    <property type="term" value="C:plasma membrane"/>
    <property type="evidence" value="ECO:0007669"/>
    <property type="project" value="UniProtKB-SubCell"/>
</dbReference>
<evidence type="ECO:0000256" key="6">
    <source>
        <dbReference type="ARBA" id="ARBA00022692"/>
    </source>
</evidence>
<evidence type="ECO:0000256" key="4">
    <source>
        <dbReference type="ARBA" id="ARBA00022448"/>
    </source>
</evidence>
<dbReference type="Pfam" id="PF02361">
    <property type="entry name" value="CbiQ"/>
    <property type="match status" value="1"/>
</dbReference>
<dbReference type="EMBL" id="BSCI01000008">
    <property type="protein sequence ID" value="GLG87058.1"/>
    <property type="molecule type" value="Genomic_DNA"/>
</dbReference>
<evidence type="ECO:0000313" key="16">
    <source>
        <dbReference type="Proteomes" id="UP000095727"/>
    </source>
</evidence>